<keyword evidence="2" id="KW-1185">Reference proteome</keyword>
<dbReference type="Proteomes" id="UP000185221">
    <property type="component" value="Unassembled WGS sequence"/>
</dbReference>
<sequence length="34" mass="3842">MNGVLTVRILWWGLESPQQVLNLNKGVAMCERKG</sequence>
<proteinExistence type="predicted"/>
<evidence type="ECO:0000313" key="2">
    <source>
        <dbReference type="Proteomes" id="UP000185221"/>
    </source>
</evidence>
<organism evidence="1 2">
    <name type="scientific">Algoriphagus halophilus</name>
    <dbReference type="NCBI Taxonomy" id="226505"/>
    <lineage>
        <taxon>Bacteria</taxon>
        <taxon>Pseudomonadati</taxon>
        <taxon>Bacteroidota</taxon>
        <taxon>Cytophagia</taxon>
        <taxon>Cytophagales</taxon>
        <taxon>Cyclobacteriaceae</taxon>
        <taxon>Algoriphagus</taxon>
    </lineage>
</organism>
<reference evidence="2" key="1">
    <citation type="submission" date="2016-11" db="EMBL/GenBank/DDBJ databases">
        <authorList>
            <person name="Varghese N."/>
            <person name="Submissions S."/>
        </authorList>
    </citation>
    <scope>NUCLEOTIDE SEQUENCE [LARGE SCALE GENOMIC DNA]</scope>
    <source>
        <strain evidence="2">DSM 15292</strain>
    </source>
</reference>
<protein>
    <submittedName>
        <fullName evidence="1">Uncharacterized protein</fullName>
    </submittedName>
</protein>
<dbReference type="EMBL" id="FSRC01000001">
    <property type="protein sequence ID" value="SIN69912.1"/>
    <property type="molecule type" value="Genomic_DNA"/>
</dbReference>
<accession>A0A1N6DGJ1</accession>
<gene>
    <name evidence="1" type="ORF">SAMN05444394_0877</name>
</gene>
<dbReference type="AlphaFoldDB" id="A0A1N6DGJ1"/>
<dbReference type="STRING" id="226505.SAMN05444394_0877"/>
<evidence type="ECO:0000313" key="1">
    <source>
        <dbReference type="EMBL" id="SIN69912.1"/>
    </source>
</evidence>
<name>A0A1N6DGJ1_9BACT</name>